<dbReference type="InterPro" id="IPR013785">
    <property type="entry name" value="Aldolase_TIM"/>
</dbReference>
<dbReference type="AlphaFoldDB" id="I0JSY7"/>
<evidence type="ECO:0000256" key="3">
    <source>
        <dbReference type="ARBA" id="ARBA00022723"/>
    </source>
</evidence>
<keyword evidence="5 9" id="KW-0784">Thiamine biosynthesis</keyword>
<comment type="catalytic activity">
    <reaction evidence="7 9 10">
        <text>2-(2-carboxy-4-methylthiazol-5-yl)ethyl phosphate + 4-amino-2-methyl-5-(diphosphooxymethyl)pyrimidine + 2 H(+) = thiamine phosphate + CO2 + diphosphate</text>
        <dbReference type="Rhea" id="RHEA:47848"/>
        <dbReference type="ChEBI" id="CHEBI:15378"/>
        <dbReference type="ChEBI" id="CHEBI:16526"/>
        <dbReference type="ChEBI" id="CHEBI:33019"/>
        <dbReference type="ChEBI" id="CHEBI:37575"/>
        <dbReference type="ChEBI" id="CHEBI:57841"/>
        <dbReference type="ChEBI" id="CHEBI:62890"/>
        <dbReference type="EC" id="2.5.1.3"/>
    </reaction>
</comment>
<evidence type="ECO:0000313" key="13">
    <source>
        <dbReference type="EMBL" id="CCG47259.1"/>
    </source>
</evidence>
<proteinExistence type="inferred from homology"/>
<gene>
    <name evidence="9 13" type="primary">thiE</name>
    <name evidence="13" type="ordered locus">HBHAL_4922</name>
</gene>
<name>I0JSY7_HALH3</name>
<dbReference type="InterPro" id="IPR036206">
    <property type="entry name" value="ThiamineP_synth_sf"/>
</dbReference>
<dbReference type="PANTHER" id="PTHR20857">
    <property type="entry name" value="THIAMINE-PHOSPHATE PYROPHOSPHORYLASE"/>
    <property type="match status" value="1"/>
</dbReference>
<feature type="binding site" evidence="9">
    <location>
        <position position="140"/>
    </location>
    <ligand>
        <name>4-amino-2-methyl-5-(diphosphooxymethyl)pyrimidine</name>
        <dbReference type="ChEBI" id="CHEBI:57841"/>
    </ligand>
</feature>
<keyword evidence="3 9" id="KW-0479">Metal-binding</keyword>
<dbReference type="GO" id="GO:0005737">
    <property type="term" value="C:cytoplasm"/>
    <property type="evidence" value="ECO:0007669"/>
    <property type="project" value="TreeGrafter"/>
</dbReference>
<dbReference type="GO" id="GO:0009228">
    <property type="term" value="P:thiamine biosynthetic process"/>
    <property type="evidence" value="ECO:0007669"/>
    <property type="project" value="UniProtKB-KW"/>
</dbReference>
<evidence type="ECO:0000256" key="8">
    <source>
        <dbReference type="ARBA" id="ARBA00047883"/>
    </source>
</evidence>
<protein>
    <recommendedName>
        <fullName evidence="9">Thiamine-phosphate synthase</fullName>
        <shortName evidence="9">TP synthase</shortName>
        <shortName evidence="9">TPS</shortName>
        <ecNumber evidence="9">2.5.1.3</ecNumber>
    </recommendedName>
    <alternativeName>
        <fullName evidence="9">Thiamine-phosphate pyrophosphorylase</fullName>
        <shortName evidence="9">TMP pyrophosphorylase</shortName>
        <shortName evidence="9">TMP-PPase</shortName>
    </alternativeName>
</protein>
<dbReference type="GO" id="GO:0004789">
    <property type="term" value="F:thiamine-phosphate diphosphorylase activity"/>
    <property type="evidence" value="ECO:0007669"/>
    <property type="project" value="UniProtKB-UniRule"/>
</dbReference>
<dbReference type="Gene3D" id="3.20.20.70">
    <property type="entry name" value="Aldolase class I"/>
    <property type="match status" value="1"/>
</dbReference>
<evidence type="ECO:0000256" key="1">
    <source>
        <dbReference type="ARBA" id="ARBA00005165"/>
    </source>
</evidence>
<dbReference type="eggNOG" id="COG0352">
    <property type="taxonomic scope" value="Bacteria"/>
</dbReference>
<comment type="catalytic activity">
    <reaction evidence="6 9 10">
        <text>4-methyl-5-(2-phosphooxyethyl)-thiazole + 4-amino-2-methyl-5-(diphosphooxymethyl)pyrimidine + H(+) = thiamine phosphate + diphosphate</text>
        <dbReference type="Rhea" id="RHEA:22328"/>
        <dbReference type="ChEBI" id="CHEBI:15378"/>
        <dbReference type="ChEBI" id="CHEBI:33019"/>
        <dbReference type="ChEBI" id="CHEBI:37575"/>
        <dbReference type="ChEBI" id="CHEBI:57841"/>
        <dbReference type="ChEBI" id="CHEBI:58296"/>
        <dbReference type="EC" id="2.5.1.3"/>
    </reaction>
</comment>
<dbReference type="InterPro" id="IPR034291">
    <property type="entry name" value="TMP_synthase"/>
</dbReference>
<dbReference type="HOGENOM" id="CLU_018272_3_2_9"/>
<dbReference type="CDD" id="cd00564">
    <property type="entry name" value="TMP_TenI"/>
    <property type="match status" value="1"/>
</dbReference>
<keyword evidence="14" id="KW-1185">Reference proteome</keyword>
<accession>I0JSY7</accession>
<organism evidence="13 14">
    <name type="scientific">Halobacillus halophilus (strain ATCC 35676 / DSM 2266 / JCM 20832 / KCTC 3685 / LMG 17431 / NBRC 102448 / NCIMB 2269)</name>
    <name type="common">Sporosarcina halophila</name>
    <dbReference type="NCBI Taxonomy" id="866895"/>
    <lineage>
        <taxon>Bacteria</taxon>
        <taxon>Bacillati</taxon>
        <taxon>Bacillota</taxon>
        <taxon>Bacilli</taxon>
        <taxon>Bacillales</taxon>
        <taxon>Bacillaceae</taxon>
        <taxon>Halobacillus</taxon>
    </lineage>
</organism>
<dbReference type="PANTHER" id="PTHR20857:SF15">
    <property type="entry name" value="THIAMINE-PHOSPHATE SYNTHASE"/>
    <property type="match status" value="1"/>
</dbReference>
<dbReference type="PATRIC" id="fig|866895.3.peg.3960"/>
<dbReference type="NCBIfam" id="TIGR00693">
    <property type="entry name" value="thiE"/>
    <property type="match status" value="1"/>
</dbReference>
<dbReference type="STRING" id="866895.HBHAL_4922"/>
<comment type="catalytic activity">
    <reaction evidence="8 9 10">
        <text>2-[(2R,5Z)-2-carboxy-4-methylthiazol-5(2H)-ylidene]ethyl phosphate + 4-amino-2-methyl-5-(diphosphooxymethyl)pyrimidine + 2 H(+) = thiamine phosphate + CO2 + diphosphate</text>
        <dbReference type="Rhea" id="RHEA:47844"/>
        <dbReference type="ChEBI" id="CHEBI:15378"/>
        <dbReference type="ChEBI" id="CHEBI:16526"/>
        <dbReference type="ChEBI" id="CHEBI:33019"/>
        <dbReference type="ChEBI" id="CHEBI:37575"/>
        <dbReference type="ChEBI" id="CHEBI:57841"/>
        <dbReference type="ChEBI" id="CHEBI:62899"/>
        <dbReference type="EC" id="2.5.1.3"/>
    </reaction>
</comment>
<evidence type="ECO:0000256" key="7">
    <source>
        <dbReference type="ARBA" id="ARBA00047851"/>
    </source>
</evidence>
<dbReference type="EMBL" id="HE717023">
    <property type="protein sequence ID" value="CCG47259.1"/>
    <property type="molecule type" value="Genomic_DNA"/>
</dbReference>
<evidence type="ECO:0000256" key="5">
    <source>
        <dbReference type="ARBA" id="ARBA00022977"/>
    </source>
</evidence>
<keyword evidence="4 9" id="KW-0460">Magnesium</keyword>
<feature type="binding site" evidence="9">
    <location>
        <position position="73"/>
    </location>
    <ligand>
        <name>4-amino-2-methyl-5-(diphosphooxymethyl)pyrimidine</name>
        <dbReference type="ChEBI" id="CHEBI:57841"/>
    </ligand>
</feature>
<reference evidence="13 14" key="1">
    <citation type="journal article" date="2013" name="Environ. Microbiol.">
        <title>Chloride and organic osmolytes: a hybrid strategy to cope with elevated salinities by the moderately halophilic, chloride-dependent bacterium Halobacillus halophilus.</title>
        <authorList>
            <person name="Saum S.H."/>
            <person name="Pfeiffer F."/>
            <person name="Palm P."/>
            <person name="Rampp M."/>
            <person name="Schuster S.C."/>
            <person name="Muller V."/>
            <person name="Oesterhelt D."/>
        </authorList>
    </citation>
    <scope>NUCLEOTIDE SEQUENCE [LARGE SCALE GENOMIC DNA]</scope>
    <source>
        <strain evidence="14">ATCC 35676 / DSM 2266 / JCM 20832 / KCTC 3685 / LMG 17431 / NBRC 102448 / NCIMB 2269</strain>
    </source>
</reference>
<evidence type="ECO:0000259" key="12">
    <source>
        <dbReference type="Pfam" id="PF02581"/>
    </source>
</evidence>
<comment type="function">
    <text evidence="9">Condenses 4-methyl-5-(beta-hydroxyethyl)thiazole monophosphate (THZ-P) and 2-methyl-4-amino-5-hydroxymethyl pyrimidine pyrophosphate (HMP-PP) to form thiamine monophosphate (TMP).</text>
</comment>
<evidence type="ECO:0000313" key="14">
    <source>
        <dbReference type="Proteomes" id="UP000007397"/>
    </source>
</evidence>
<evidence type="ECO:0000256" key="6">
    <source>
        <dbReference type="ARBA" id="ARBA00047334"/>
    </source>
</evidence>
<feature type="binding site" evidence="9">
    <location>
        <position position="74"/>
    </location>
    <ligand>
        <name>Mg(2+)</name>
        <dbReference type="ChEBI" id="CHEBI:18420"/>
    </ligand>
</feature>
<evidence type="ECO:0000256" key="4">
    <source>
        <dbReference type="ARBA" id="ARBA00022842"/>
    </source>
</evidence>
<keyword evidence="2 9" id="KW-0808">Transferase</keyword>
<evidence type="ECO:0000256" key="2">
    <source>
        <dbReference type="ARBA" id="ARBA00022679"/>
    </source>
</evidence>
<dbReference type="InterPro" id="IPR022998">
    <property type="entry name" value="ThiamineP_synth_TenI"/>
</dbReference>
<feature type="binding site" evidence="9">
    <location>
        <position position="169"/>
    </location>
    <ligand>
        <name>2-[(2R,5Z)-2-carboxy-4-methylthiazol-5(2H)-ylidene]ethyl phosphate</name>
        <dbReference type="ChEBI" id="CHEBI:62899"/>
    </ligand>
</feature>
<comment type="pathway">
    <text evidence="1 9 11">Cofactor biosynthesis; thiamine diphosphate biosynthesis; thiamine phosphate from 4-amino-2-methyl-5-diphosphomethylpyrimidine and 4-methyl-5-(2-phosphoethyl)-thiazole: step 1/1.</text>
</comment>
<dbReference type="KEGG" id="hhd:HBHAL_4922"/>
<feature type="domain" description="Thiamine phosphate synthase/TenI" evidence="12">
    <location>
        <begin position="10"/>
        <end position="192"/>
    </location>
</feature>
<evidence type="ECO:0000256" key="11">
    <source>
        <dbReference type="RuleBase" id="RU004253"/>
    </source>
</evidence>
<dbReference type="UniPathway" id="UPA00060">
    <property type="reaction ID" value="UER00141"/>
</dbReference>
<feature type="binding site" evidence="9">
    <location>
        <begin position="189"/>
        <end position="190"/>
    </location>
    <ligand>
        <name>2-[(2R,5Z)-2-carboxy-4-methylthiazol-5(2H)-ylidene]ethyl phosphate</name>
        <dbReference type="ChEBI" id="CHEBI:62899"/>
    </ligand>
</feature>
<dbReference type="HAMAP" id="MF_00097">
    <property type="entry name" value="TMP_synthase"/>
    <property type="match status" value="1"/>
</dbReference>
<comment type="cofactor">
    <cofactor evidence="9">
        <name>Mg(2+)</name>
        <dbReference type="ChEBI" id="CHEBI:18420"/>
    </cofactor>
    <text evidence="9">Binds 1 Mg(2+) ion per subunit.</text>
</comment>
<dbReference type="FunFam" id="3.20.20.70:FF:000096">
    <property type="entry name" value="Thiamine-phosphate synthase"/>
    <property type="match status" value="1"/>
</dbReference>
<dbReference type="SUPFAM" id="SSF51391">
    <property type="entry name" value="Thiamin phosphate synthase"/>
    <property type="match status" value="1"/>
</dbReference>
<feature type="binding site" evidence="9">
    <location>
        <begin position="38"/>
        <end position="42"/>
    </location>
    <ligand>
        <name>4-amino-2-methyl-5-(diphosphooxymethyl)pyrimidine</name>
        <dbReference type="ChEBI" id="CHEBI:57841"/>
    </ligand>
</feature>
<evidence type="ECO:0000256" key="10">
    <source>
        <dbReference type="RuleBase" id="RU003826"/>
    </source>
</evidence>
<sequence length="205" mass="22220">MTLSKQLRKYFVMGSQDTDRDPEAVLEEAIEAGITAFQYREKGTGSLEGEAKHELGWKLRSLCREKGILFIVNDDLDMVEPLDADGIHVGQEDIGVEVIRSQFPDKILGLSVSTEQEVIQSSLEKVDYLGAGPIFQTSTKEDAKPVVGTVWIKQLREAYPDLPIVGIGGINTENALLVVEAGAAGVAVVSAITHAESIAEAVKRL</sequence>
<feature type="binding site" evidence="9">
    <location>
        <position position="111"/>
    </location>
    <ligand>
        <name>4-amino-2-methyl-5-(diphosphooxymethyl)pyrimidine</name>
        <dbReference type="ChEBI" id="CHEBI:57841"/>
    </ligand>
</feature>
<feature type="binding site" evidence="9">
    <location>
        <begin position="137"/>
        <end position="139"/>
    </location>
    <ligand>
        <name>2-[(2R,5Z)-2-carboxy-4-methylthiazol-5(2H)-ylidene]ethyl phosphate</name>
        <dbReference type="ChEBI" id="CHEBI:62899"/>
    </ligand>
</feature>
<dbReference type="Proteomes" id="UP000007397">
    <property type="component" value="Chromosome"/>
</dbReference>
<dbReference type="EC" id="2.5.1.3" evidence="9"/>
<evidence type="ECO:0000256" key="9">
    <source>
        <dbReference type="HAMAP-Rule" id="MF_00097"/>
    </source>
</evidence>
<comment type="similarity">
    <text evidence="9 10">Belongs to the thiamine-phosphate synthase family.</text>
</comment>
<dbReference type="Pfam" id="PF02581">
    <property type="entry name" value="TMP-TENI"/>
    <property type="match status" value="1"/>
</dbReference>
<dbReference type="GO" id="GO:0000287">
    <property type="term" value="F:magnesium ion binding"/>
    <property type="evidence" value="ECO:0007669"/>
    <property type="project" value="UniProtKB-UniRule"/>
</dbReference>
<dbReference type="GO" id="GO:0009229">
    <property type="term" value="P:thiamine diphosphate biosynthetic process"/>
    <property type="evidence" value="ECO:0007669"/>
    <property type="project" value="UniProtKB-UniRule"/>
</dbReference>
<feature type="binding site" evidence="9">
    <location>
        <position position="93"/>
    </location>
    <ligand>
        <name>Mg(2+)</name>
        <dbReference type="ChEBI" id="CHEBI:18420"/>
    </ligand>
</feature>